<feature type="compositionally biased region" description="Basic and acidic residues" evidence="1">
    <location>
        <begin position="1096"/>
        <end position="1114"/>
    </location>
</feature>
<sequence length="1655" mass="178799">MASSSSSSTTRFCDRMERIPQPLLPQHGGPAASTSNSFTTLLPAHPFLFRVYTPHSRQNLRSPSPAHSRYGSRASSRTRTSSRAASPPPSRSMSMQHHPHSTPSRPLSRHSSYFSSSHSAAADESTDVDEPFFLSPRSKELRDAASDVVSHPEWRPRQRTVSTLSRFSGMSGMSGFSDVSTTQGALSDSWTSVGGETAVDEDMMIDVDNEEKEAENTVSELGLTRSLSSALIVPHSPTKMHRRAASFESRNQLGSMSSSMSASGRFEDSQILDEKPSLSALLSHLDPGTRHSSSYVSASMSFFYALWEAVRRYRINVKHDVEIAIIDGKDFIEDDGEEGTVQRVYTVDEMMHMKESDSTVKLDDPSIAKPLAHLVASQTTLIQGTIASSAVYSSLQLRDVIPALPGYFFKHEDGRQTFDSKTFESLIWDAFASSSSPEKKRRSQTSFRQFCATATRAFLSDERSHGDRIRDSTTGAVNLAGTLVGRWAKARIKEVLNQERVFGGEDEDPFADPPNPEELRQKQLDDARDEITLVITHLTMLIAAWPSRSWFDTHLAEINGIIDDVVEIYVRGLIEASQMEQSSGGDERRGREEMRDGHRVHSPIPTRRAFSITRGLQSGPDAPVTPPRTPPRTQTPPSSISRAGSERARMRSPLAFGERDSPSSVGKGIGRSLSFGGVLDSGGDNVSGSASAAGGLLPSAEIVAPRPHPPSRPLTPAHSSLHSRPSTPPTGSSVHFATPSPAPSPARHHSEIKRPKSPIPPVPPRRSTMRSNSAHSTPPSSSAGHTQNLEPAPFPTSATNSPQPERSSSVASRASLPHSKSQPDGILRKSAKEGSDDGSTKEKNSRLTWPRTLKRVGSVPGNWPKDENGSVDSVVASSEKGGSSVKNGEGSLSKRNSLFGKPRQRTVTLTRATTGPKKDREISKEMEAEHKDERGDAAEKRKRKLSLGHLDLHIGDFFRRGTKKGKEKQKSGSVIAAAISAGALATQASGMISKSSSKATSSDVLTGASSTAVREVSTVSETKADNASSTSLSKSKEVHDGEATELSTSSPSPEVPVVALLPEKLSTAKPEEAGDEVRPAADAPLDSTDANGLEVENDRRAVLSPVHESEKEAEGEATSPLVPLPSDNVAEVAEHNEHAVVEAPEQPVTAQEVAAENVDGEAINSSSSVVDEMMESRDVLEDTHTSEDASAEPSAIADEVKVLDEAPAATEGEGHLESVNAVEDSRPGITDVDEFESREEGNDLTSASDQQVETTVEEVAQTPQLLPVHDSEPIPEESLDDLETSIIDPDIEWTDHEYGKSLESIDESIEEIAREDVEEVSPVMALADPDNTFGVAEEEVGETQIASVDDERDILQGLRDSLLSEESLELPGAFVMDEEVLPSEAPLQPVEPDSLLSTTESQPTDGVDQPRELETLANELHKDLSDAPVDAPGFFSFEKPLVEHIVPSEDDVDAPEDGPSFISLENPLELPVGSSERIVESLPDSQKHAAAYKSKEITDAPEIELVKLISSSPQFKEAQANAISTERSVDGGASDDFDGMSETAFSAANSGRHSDDEDLSLSWNWKISPRNQPIAGESSELRTRRRAQSLSSAERERVPTFVNPSNEATSSGRKEEISLVRSSSWAVSCFVCGVLVTLFVMSTQRRDLLTGHRLT</sequence>
<organism evidence="3 4">
    <name type="scientific">Schizopora paradoxa</name>
    <dbReference type="NCBI Taxonomy" id="27342"/>
    <lineage>
        <taxon>Eukaryota</taxon>
        <taxon>Fungi</taxon>
        <taxon>Dikarya</taxon>
        <taxon>Basidiomycota</taxon>
        <taxon>Agaricomycotina</taxon>
        <taxon>Agaricomycetes</taxon>
        <taxon>Hymenochaetales</taxon>
        <taxon>Schizoporaceae</taxon>
        <taxon>Schizopora</taxon>
    </lineage>
</organism>
<feature type="compositionally biased region" description="Low complexity" evidence="1">
    <location>
        <begin position="72"/>
        <end position="95"/>
    </location>
</feature>
<evidence type="ECO:0000313" key="3">
    <source>
        <dbReference type="EMBL" id="KLO12158.1"/>
    </source>
</evidence>
<feature type="compositionally biased region" description="Low complexity" evidence="1">
    <location>
        <begin position="1044"/>
        <end position="1063"/>
    </location>
</feature>
<feature type="compositionally biased region" description="Low complexity" evidence="1">
    <location>
        <begin position="771"/>
        <end position="786"/>
    </location>
</feature>
<feature type="region of interest" description="Disordered" evidence="1">
    <location>
        <begin position="701"/>
        <end position="898"/>
    </location>
</feature>
<feature type="compositionally biased region" description="Polar residues" evidence="1">
    <location>
        <begin position="1602"/>
        <end position="1611"/>
    </location>
</feature>
<reference evidence="3 4" key="1">
    <citation type="submission" date="2015-04" db="EMBL/GenBank/DDBJ databases">
        <title>Complete genome sequence of Schizopora paradoxa KUC8140, a cosmopolitan wood degrader in East Asia.</title>
        <authorList>
            <consortium name="DOE Joint Genome Institute"/>
            <person name="Min B."/>
            <person name="Park H."/>
            <person name="Jang Y."/>
            <person name="Kim J.-J."/>
            <person name="Kim K.H."/>
            <person name="Pangilinan J."/>
            <person name="Lipzen A."/>
            <person name="Riley R."/>
            <person name="Grigoriev I.V."/>
            <person name="Spatafora J.W."/>
            <person name="Choi I.-G."/>
        </authorList>
    </citation>
    <scope>NUCLEOTIDE SEQUENCE [LARGE SCALE GENOMIC DNA]</scope>
    <source>
        <strain evidence="3 4">KUC8140</strain>
    </source>
</reference>
<accession>A0A0H2RRS0</accession>
<dbReference type="OrthoDB" id="3359845at2759"/>
<dbReference type="EMBL" id="KQ085983">
    <property type="protein sequence ID" value="KLO12158.1"/>
    <property type="molecule type" value="Genomic_DNA"/>
</dbReference>
<feature type="region of interest" description="Disordered" evidence="1">
    <location>
        <begin position="1574"/>
        <end position="1614"/>
    </location>
</feature>
<dbReference type="InterPro" id="IPR056009">
    <property type="entry name" value="DUF7587"/>
</dbReference>
<name>A0A0H2RRS0_9AGAM</name>
<evidence type="ECO:0000259" key="2">
    <source>
        <dbReference type="Pfam" id="PF24494"/>
    </source>
</evidence>
<feature type="compositionally biased region" description="Basic and acidic residues" evidence="1">
    <location>
        <begin position="585"/>
        <end position="599"/>
    </location>
</feature>
<feature type="compositionally biased region" description="Basic and acidic residues" evidence="1">
    <location>
        <begin position="916"/>
        <end position="939"/>
    </location>
</feature>
<gene>
    <name evidence="3" type="ORF">SCHPADRAFT_998330</name>
</gene>
<feature type="region of interest" description="Disordered" evidence="1">
    <location>
        <begin position="992"/>
        <end position="1124"/>
    </location>
</feature>
<evidence type="ECO:0000256" key="1">
    <source>
        <dbReference type="SAM" id="MobiDB-lite"/>
    </source>
</evidence>
<dbReference type="STRING" id="27342.A0A0H2RRS0"/>
<feature type="compositionally biased region" description="Basic and acidic residues" evidence="1">
    <location>
        <begin position="1069"/>
        <end position="1079"/>
    </location>
</feature>
<feature type="compositionally biased region" description="Polar residues" evidence="1">
    <location>
        <begin position="1395"/>
        <end position="1404"/>
    </location>
</feature>
<feature type="compositionally biased region" description="Polar residues" evidence="1">
    <location>
        <begin position="796"/>
        <end position="822"/>
    </location>
</feature>
<feature type="compositionally biased region" description="Basic and acidic residues" evidence="1">
    <location>
        <begin position="826"/>
        <end position="845"/>
    </location>
</feature>
<feature type="region of interest" description="Disordered" evidence="1">
    <location>
        <begin position="578"/>
        <end position="668"/>
    </location>
</feature>
<dbReference type="Proteomes" id="UP000053477">
    <property type="component" value="Unassembled WGS sequence"/>
</dbReference>
<feature type="compositionally biased region" description="Pro residues" evidence="1">
    <location>
        <begin position="623"/>
        <end position="634"/>
    </location>
</feature>
<feature type="compositionally biased region" description="Polar residues" evidence="1">
    <location>
        <begin position="1003"/>
        <end position="1033"/>
    </location>
</feature>
<keyword evidence="4" id="KW-1185">Reference proteome</keyword>
<dbReference type="Pfam" id="PF24494">
    <property type="entry name" value="DUF7587"/>
    <property type="match status" value="1"/>
</dbReference>
<feature type="region of interest" description="Disordered" evidence="1">
    <location>
        <begin position="1519"/>
        <end position="1541"/>
    </location>
</feature>
<feature type="compositionally biased region" description="Polar residues" evidence="1">
    <location>
        <begin position="720"/>
        <end position="735"/>
    </location>
</feature>
<feature type="region of interest" description="Disordered" evidence="1">
    <location>
        <begin position="913"/>
        <end position="942"/>
    </location>
</feature>
<feature type="compositionally biased region" description="Low complexity" evidence="1">
    <location>
        <begin position="992"/>
        <end position="1002"/>
    </location>
</feature>
<feature type="region of interest" description="Disordered" evidence="1">
    <location>
        <begin position="1387"/>
        <end position="1408"/>
    </location>
</feature>
<feature type="domain" description="DUF7587" evidence="2">
    <location>
        <begin position="260"/>
        <end position="399"/>
    </location>
</feature>
<feature type="compositionally biased region" description="Low complexity" evidence="1">
    <location>
        <begin position="104"/>
        <end position="119"/>
    </location>
</feature>
<protein>
    <recommendedName>
        <fullName evidence="2">DUF7587 domain-containing protein</fullName>
    </recommendedName>
</protein>
<dbReference type="InParanoid" id="A0A0H2RRS0"/>
<feature type="region of interest" description="Disordered" evidence="1">
    <location>
        <begin position="56"/>
        <end position="131"/>
    </location>
</feature>
<evidence type="ECO:0000313" key="4">
    <source>
        <dbReference type="Proteomes" id="UP000053477"/>
    </source>
</evidence>
<proteinExistence type="predicted"/>